<dbReference type="OrthoDB" id="9800421at2"/>
<dbReference type="Proteomes" id="UP000294664">
    <property type="component" value="Unassembled WGS sequence"/>
</dbReference>
<dbReference type="EMBL" id="SMAI01000001">
    <property type="protein sequence ID" value="TCT08201.1"/>
    <property type="molecule type" value="Genomic_DNA"/>
</dbReference>
<comment type="caution">
    <text evidence="1">The sequence shown here is derived from an EMBL/GenBank/DDBJ whole genome shotgun (WGS) entry which is preliminary data.</text>
</comment>
<organism evidence="1 2">
    <name type="scientific">Aquabacter spiritensis</name>
    <dbReference type="NCBI Taxonomy" id="933073"/>
    <lineage>
        <taxon>Bacteria</taxon>
        <taxon>Pseudomonadati</taxon>
        <taxon>Pseudomonadota</taxon>
        <taxon>Alphaproteobacteria</taxon>
        <taxon>Hyphomicrobiales</taxon>
        <taxon>Xanthobacteraceae</taxon>
        <taxon>Aquabacter</taxon>
    </lineage>
</organism>
<keyword evidence="2" id="KW-1185">Reference proteome</keyword>
<dbReference type="AlphaFoldDB" id="A0A4R3M4H0"/>
<evidence type="ECO:0000313" key="2">
    <source>
        <dbReference type="Proteomes" id="UP000294664"/>
    </source>
</evidence>
<dbReference type="Pfam" id="PF06073">
    <property type="entry name" value="DUF934"/>
    <property type="match status" value="1"/>
</dbReference>
<reference evidence="1 2" key="1">
    <citation type="submission" date="2019-03" db="EMBL/GenBank/DDBJ databases">
        <title>Genomic Encyclopedia of Type Strains, Phase IV (KMG-IV): sequencing the most valuable type-strain genomes for metagenomic binning, comparative biology and taxonomic classification.</title>
        <authorList>
            <person name="Goeker M."/>
        </authorList>
    </citation>
    <scope>NUCLEOTIDE SEQUENCE [LARGE SCALE GENOMIC DNA]</scope>
    <source>
        <strain evidence="1 2">DSM 9035</strain>
    </source>
</reference>
<protein>
    <submittedName>
        <fullName evidence="1">Uncharacterized protein (DUF934 family)</fullName>
    </submittedName>
</protein>
<accession>A0A4R3M4H0</accession>
<proteinExistence type="predicted"/>
<dbReference type="RefSeq" id="WP_132029837.1">
    <property type="nucleotide sequence ID" value="NZ_SMAI01000001.1"/>
</dbReference>
<sequence>MPLVKQGAVVPDPFARVADDAALPEGPALVPLARLLADGLPEGRNAPLGVLVPNAADVALLAPFIGQLAVIVLDFPKFRDGRAYSQARLLRERFGFSGELRAAGNVLRDQVLLMVRCGFDAFEVAKADDIPGFTHALAAYSLVYQPTGDGRRTIGDARRAARGA</sequence>
<dbReference type="InterPro" id="IPR008318">
    <property type="entry name" value="UCP030820"/>
</dbReference>
<evidence type="ECO:0000313" key="1">
    <source>
        <dbReference type="EMBL" id="TCT08201.1"/>
    </source>
</evidence>
<name>A0A4R3M4H0_9HYPH</name>
<gene>
    <name evidence="1" type="ORF">EDC64_101723</name>
</gene>
<dbReference type="PIRSF" id="PIRSF030820">
    <property type="entry name" value="UCP030820"/>
    <property type="match status" value="1"/>
</dbReference>